<keyword evidence="3" id="KW-1185">Reference proteome</keyword>
<organism evidence="2 3">
    <name type="scientific">Halarcobacter anaerophilus</name>
    <dbReference type="NCBI Taxonomy" id="877500"/>
    <lineage>
        <taxon>Bacteria</taxon>
        <taxon>Pseudomonadati</taxon>
        <taxon>Campylobacterota</taxon>
        <taxon>Epsilonproteobacteria</taxon>
        <taxon>Campylobacterales</taxon>
        <taxon>Arcobacteraceae</taxon>
        <taxon>Halarcobacter</taxon>
    </lineage>
</organism>
<evidence type="ECO:0000313" key="3">
    <source>
        <dbReference type="Proteomes" id="UP000290191"/>
    </source>
</evidence>
<dbReference type="AlphaFoldDB" id="A0A4Q0Y3U7"/>
<proteinExistence type="predicted"/>
<evidence type="ECO:0000259" key="1">
    <source>
        <dbReference type="PROSITE" id="PS51186"/>
    </source>
</evidence>
<evidence type="ECO:0000313" key="2">
    <source>
        <dbReference type="EMBL" id="RXJ62931.1"/>
    </source>
</evidence>
<gene>
    <name evidence="2" type="ORF">CRV06_08520</name>
</gene>
<dbReference type="Gene3D" id="3.40.630.30">
    <property type="match status" value="1"/>
</dbReference>
<dbReference type="InterPro" id="IPR000182">
    <property type="entry name" value="GNAT_dom"/>
</dbReference>
<name>A0A4Q0Y3U7_9BACT</name>
<dbReference type="Proteomes" id="UP000290191">
    <property type="component" value="Unassembled WGS sequence"/>
</dbReference>
<dbReference type="GO" id="GO:0016747">
    <property type="term" value="F:acyltransferase activity, transferring groups other than amino-acyl groups"/>
    <property type="evidence" value="ECO:0007669"/>
    <property type="project" value="InterPro"/>
</dbReference>
<feature type="domain" description="N-acetyltransferase" evidence="1">
    <location>
        <begin position="1"/>
        <end position="181"/>
    </location>
</feature>
<reference evidence="2 3" key="1">
    <citation type="submission" date="2017-10" db="EMBL/GenBank/DDBJ databases">
        <title>Genomics of the genus Arcobacter.</title>
        <authorList>
            <person name="Perez-Cataluna A."/>
            <person name="Figueras M.J."/>
        </authorList>
    </citation>
    <scope>NUCLEOTIDE SEQUENCE [LARGE SCALE GENOMIC DNA]</scope>
    <source>
        <strain evidence="2 3">DSM 24636</strain>
    </source>
</reference>
<accession>A0A4Q0Y3U7</accession>
<comment type="caution">
    <text evidence="2">The sequence shown here is derived from an EMBL/GenBank/DDBJ whole genome shotgun (WGS) entry which is preliminary data.</text>
</comment>
<keyword evidence="2" id="KW-0808">Transferase</keyword>
<dbReference type="OrthoDB" id="5109343at2"/>
<dbReference type="InterPro" id="IPR016181">
    <property type="entry name" value="Acyl_CoA_acyltransferase"/>
</dbReference>
<dbReference type="PROSITE" id="PS51186">
    <property type="entry name" value="GNAT"/>
    <property type="match status" value="1"/>
</dbReference>
<dbReference type="SUPFAM" id="SSF55729">
    <property type="entry name" value="Acyl-CoA N-acyltransferases (Nat)"/>
    <property type="match status" value="1"/>
</dbReference>
<dbReference type="STRING" id="877500.GCA_000935065_01833"/>
<dbReference type="EMBL" id="PDKO01000006">
    <property type="protein sequence ID" value="RXJ62931.1"/>
    <property type="molecule type" value="Genomic_DNA"/>
</dbReference>
<protein>
    <submittedName>
        <fullName evidence="2">GNAT family acetyltransferase</fullName>
    </submittedName>
</protein>
<sequence>MEYTLATEENIDGILELQAKNLVTNLNDDEKEDGFVTTPFSIDQIRDLIELQGVFIALDDKKVVSYVMCASWQYWIQWPMFEYMASFLDTLEYKGKKLTFENSYQYGPICIDKEYRGTGLFKDIFEFARKEMNKRYPILVTFINKINKRSYEAHVRKLGLEVITEFEFNNNNFYELVYDTSKAVAQ</sequence>